<dbReference type="Pfam" id="PF20266">
    <property type="entry name" value="Mab-21_C"/>
    <property type="match status" value="1"/>
</dbReference>
<sequence>MQNTKLNKSLSNDTVFNIINSKFISLQDAETKEAIQYLLAIVEELLQRMKSKDTLFAKTYKHITYCGSFYKGTKVGKPNEFDLNIVFNLPINYSSIDFSSTRPAFVKLNVNNSQIDNCLTDAEKRLFNNLILNGFLDPNKFRSWIEGIIYRVVNELPMSGNKHKLFVSNGELSFYATLKIKKSGPAFTLMLNILNRNIDVDLVPTLKFNITAIRKFISNFNELQNCQNSICFAIPVPVRGGNANLVTDQHWRLSFCLQENEILRRYGRVKPIIRQMKKLRDTQNWKSIASYYIETLFYNKLTELKPNLNSIPSTYFFFIMLKALCEACVQHQIHYFWNRDYNLLEKIGIVEMQNIAYRLKFIIKIIEQNIITDELILATYILNSEELSLLKNICNGQKHIEGRAKGGMVMYDPMIMYYI</sequence>
<evidence type="ECO:0000259" key="12">
    <source>
        <dbReference type="Pfam" id="PF03281"/>
    </source>
</evidence>
<dbReference type="InterPro" id="IPR024810">
    <property type="entry name" value="MAB21L/cGLR"/>
</dbReference>
<organism evidence="14 15">
    <name type="scientific">Xylocopa violacea</name>
    <name type="common">Violet carpenter bee</name>
    <name type="synonym">Apis violacea</name>
    <dbReference type="NCBI Taxonomy" id="135666"/>
    <lineage>
        <taxon>Eukaryota</taxon>
        <taxon>Metazoa</taxon>
        <taxon>Ecdysozoa</taxon>
        <taxon>Arthropoda</taxon>
        <taxon>Hexapoda</taxon>
        <taxon>Insecta</taxon>
        <taxon>Pterygota</taxon>
        <taxon>Neoptera</taxon>
        <taxon>Endopterygota</taxon>
        <taxon>Hymenoptera</taxon>
        <taxon>Apocrita</taxon>
        <taxon>Aculeata</taxon>
        <taxon>Apoidea</taxon>
        <taxon>Anthophila</taxon>
        <taxon>Apidae</taxon>
        <taxon>Xylocopa</taxon>
        <taxon>Xylocopa</taxon>
    </lineage>
</organism>
<comment type="cofactor">
    <cofactor evidence="2">
        <name>Mg(2+)</name>
        <dbReference type="ChEBI" id="CHEBI:18420"/>
    </cofactor>
</comment>
<keyword evidence="7" id="KW-0547">Nucleotide-binding</keyword>
<evidence type="ECO:0000256" key="6">
    <source>
        <dbReference type="ARBA" id="ARBA00022723"/>
    </source>
</evidence>
<evidence type="ECO:0000313" key="15">
    <source>
        <dbReference type="Proteomes" id="UP001642520"/>
    </source>
</evidence>
<keyword evidence="4" id="KW-0808">Transferase</keyword>
<evidence type="ECO:0000313" key="14">
    <source>
        <dbReference type="EMBL" id="CAL7936083.1"/>
    </source>
</evidence>
<dbReference type="PANTHER" id="PTHR10656">
    <property type="entry name" value="CELL FATE DETERMINING PROTEIN MAB21-RELATED"/>
    <property type="match status" value="1"/>
</dbReference>
<feature type="domain" description="Mab-21-like nucleotidyltransferase" evidence="12">
    <location>
        <begin position="69"/>
        <end position="264"/>
    </location>
</feature>
<accession>A0ABP1N7Q3</accession>
<comment type="cofactor">
    <cofactor evidence="1">
        <name>Mn(2+)</name>
        <dbReference type="ChEBI" id="CHEBI:29035"/>
    </cofactor>
</comment>
<comment type="caution">
    <text evidence="14">The sequence shown here is derived from an EMBL/GenBank/DDBJ whole genome shotgun (WGS) entry which is preliminary data.</text>
</comment>
<dbReference type="InterPro" id="IPR046903">
    <property type="entry name" value="Mab-21-like_nuc_Trfase"/>
</dbReference>
<name>A0ABP1N7Q3_XYLVO</name>
<dbReference type="InterPro" id="IPR046906">
    <property type="entry name" value="Mab-21_HhH/H2TH-like"/>
</dbReference>
<proteinExistence type="inferred from homology"/>
<keyword evidence="8" id="KW-0067">ATP-binding</keyword>
<dbReference type="PANTHER" id="PTHR10656:SF42">
    <property type="entry name" value="CYCLIC GMP-AMP SYNTHASE-LIKE PROTEIN-RELATED"/>
    <property type="match status" value="1"/>
</dbReference>
<protein>
    <submittedName>
        <fullName evidence="14">Uncharacterized protein</fullName>
    </submittedName>
</protein>
<dbReference type="Gene3D" id="1.10.1410.40">
    <property type="match status" value="1"/>
</dbReference>
<evidence type="ECO:0000256" key="3">
    <source>
        <dbReference type="ARBA" id="ARBA00008307"/>
    </source>
</evidence>
<keyword evidence="10" id="KW-0342">GTP-binding</keyword>
<dbReference type="Proteomes" id="UP001642520">
    <property type="component" value="Unassembled WGS sequence"/>
</dbReference>
<evidence type="ECO:0000256" key="4">
    <source>
        <dbReference type="ARBA" id="ARBA00022679"/>
    </source>
</evidence>
<feature type="domain" description="Mab-21-like HhH/H2TH-like" evidence="13">
    <location>
        <begin position="269"/>
        <end position="359"/>
    </location>
</feature>
<keyword evidence="11" id="KW-0464">Manganese</keyword>
<keyword evidence="9" id="KW-0460">Magnesium</keyword>
<gene>
    <name evidence="14" type="ORF">XYLVIOL_LOCUS1988</name>
</gene>
<evidence type="ECO:0000256" key="8">
    <source>
        <dbReference type="ARBA" id="ARBA00022840"/>
    </source>
</evidence>
<evidence type="ECO:0000256" key="9">
    <source>
        <dbReference type="ARBA" id="ARBA00022842"/>
    </source>
</evidence>
<dbReference type="SMART" id="SM01265">
    <property type="entry name" value="Mab-21"/>
    <property type="match status" value="1"/>
</dbReference>
<comment type="similarity">
    <text evidence="3">Belongs to the mab-21 family.</text>
</comment>
<evidence type="ECO:0000256" key="5">
    <source>
        <dbReference type="ARBA" id="ARBA00022695"/>
    </source>
</evidence>
<evidence type="ECO:0000256" key="7">
    <source>
        <dbReference type="ARBA" id="ARBA00022741"/>
    </source>
</evidence>
<evidence type="ECO:0000256" key="1">
    <source>
        <dbReference type="ARBA" id="ARBA00001936"/>
    </source>
</evidence>
<keyword evidence="5" id="KW-0548">Nucleotidyltransferase</keyword>
<evidence type="ECO:0000259" key="13">
    <source>
        <dbReference type="Pfam" id="PF20266"/>
    </source>
</evidence>
<keyword evidence="15" id="KW-1185">Reference proteome</keyword>
<evidence type="ECO:0000256" key="2">
    <source>
        <dbReference type="ARBA" id="ARBA00001946"/>
    </source>
</evidence>
<reference evidence="14 15" key="1">
    <citation type="submission" date="2024-08" db="EMBL/GenBank/DDBJ databases">
        <authorList>
            <person name="Will J Nash"/>
            <person name="Angela Man"/>
            <person name="Seanna McTaggart"/>
            <person name="Kendall Baker"/>
            <person name="Tom Barker"/>
            <person name="Leah Catchpole"/>
            <person name="Alex Durrant"/>
            <person name="Karim Gharbi"/>
            <person name="Naomi Irish"/>
            <person name="Gemy Kaithakottil"/>
            <person name="Debby Ku"/>
            <person name="Aaliyah Providence"/>
            <person name="Felix Shaw"/>
            <person name="David Swarbreck"/>
            <person name="Chris Watkins"/>
            <person name="Ann M. McCartney"/>
            <person name="Giulio Formenti"/>
            <person name="Alice Mouton"/>
            <person name="Noel Vella"/>
            <person name="Bjorn M von Reumont"/>
            <person name="Adriana Vella"/>
            <person name="Wilfried Haerty"/>
        </authorList>
    </citation>
    <scope>NUCLEOTIDE SEQUENCE [LARGE SCALE GENOMIC DNA]</scope>
</reference>
<dbReference type="EMBL" id="CAXAJV020001286">
    <property type="protein sequence ID" value="CAL7936083.1"/>
    <property type="molecule type" value="Genomic_DNA"/>
</dbReference>
<keyword evidence="6" id="KW-0479">Metal-binding</keyword>
<dbReference type="Gene3D" id="3.30.460.90">
    <property type="match status" value="1"/>
</dbReference>
<evidence type="ECO:0000256" key="11">
    <source>
        <dbReference type="ARBA" id="ARBA00023211"/>
    </source>
</evidence>
<dbReference type="Pfam" id="PF03281">
    <property type="entry name" value="Mab-21"/>
    <property type="match status" value="1"/>
</dbReference>
<evidence type="ECO:0000256" key="10">
    <source>
        <dbReference type="ARBA" id="ARBA00023134"/>
    </source>
</evidence>